<organism evidence="1 2">
    <name type="scientific">Faecalicatena orotica</name>
    <dbReference type="NCBI Taxonomy" id="1544"/>
    <lineage>
        <taxon>Bacteria</taxon>
        <taxon>Bacillati</taxon>
        <taxon>Bacillota</taxon>
        <taxon>Clostridia</taxon>
        <taxon>Lachnospirales</taxon>
        <taxon>Lachnospiraceae</taxon>
        <taxon>Faecalicatena</taxon>
    </lineage>
</organism>
<reference evidence="1 2" key="1">
    <citation type="submission" date="2018-05" db="EMBL/GenBank/DDBJ databases">
        <title>The Hungate 1000. A catalogue of reference genomes from the rumen microbiome.</title>
        <authorList>
            <person name="Kelly W."/>
        </authorList>
    </citation>
    <scope>NUCLEOTIDE SEQUENCE [LARGE SCALE GENOMIC DNA]</scope>
    <source>
        <strain evidence="1 2">NLAE-zl-C242</strain>
    </source>
</reference>
<dbReference type="EMBL" id="QGDL01000007">
    <property type="protein sequence ID" value="PWJ29123.1"/>
    <property type="molecule type" value="Genomic_DNA"/>
</dbReference>
<evidence type="ECO:0000313" key="2">
    <source>
        <dbReference type="Proteomes" id="UP000245845"/>
    </source>
</evidence>
<dbReference type="AlphaFoldDB" id="A0A2Y9BFM5"/>
<proteinExistence type="predicted"/>
<comment type="caution">
    <text evidence="1">The sequence shown here is derived from an EMBL/GenBank/DDBJ whole genome shotgun (WGS) entry which is preliminary data.</text>
</comment>
<name>A0A2Y9BFM5_9FIRM</name>
<keyword evidence="2" id="KW-1185">Reference proteome</keyword>
<dbReference type="Proteomes" id="UP000245845">
    <property type="component" value="Unassembled WGS sequence"/>
</dbReference>
<evidence type="ECO:0000313" key="1">
    <source>
        <dbReference type="EMBL" id="PWJ29123.1"/>
    </source>
</evidence>
<dbReference type="RefSeq" id="WP_109731649.1">
    <property type="nucleotide sequence ID" value="NZ_QGDL01000007.1"/>
</dbReference>
<dbReference type="OrthoDB" id="2033135at2"/>
<gene>
    <name evidence="1" type="ORF">A8806_107273</name>
</gene>
<sequence>MSEENHVAYQNKDIAAKYLAEHFSDKSFATYGVKVPRIVQVLPTNLPVIEANELRLDNLFLLEDGSLALVDYESSYADADKIKYLNYIIRTLKRSMTEDNIMRKIRMIVIYTADIAPGQTRPNLDIGCLQFQLEDEQEQVFILAGILVFADKVIDNEDSKEMRDWIMMTKVSRLFEEEKIEYGKKVAAEAAEKAAKEAAKENEMEIVKRMLSNGIPLEQVKAVATTLTEKEIKDLQKKIIR</sequence>
<accession>A0A2Y9BFM5</accession>
<protein>
    <submittedName>
        <fullName evidence="1">Uncharacterized protein</fullName>
    </submittedName>
</protein>